<keyword evidence="11" id="KW-1185">Reference proteome</keyword>
<feature type="region of interest" description="Disordered" evidence="7">
    <location>
        <begin position="300"/>
        <end position="319"/>
    </location>
</feature>
<feature type="transmembrane region" description="Helical" evidence="8">
    <location>
        <begin position="273"/>
        <end position="294"/>
    </location>
</feature>
<feature type="transmembrane region" description="Helical" evidence="8">
    <location>
        <begin position="131"/>
        <end position="148"/>
    </location>
</feature>
<feature type="transmembrane region" description="Helical" evidence="8">
    <location>
        <begin position="246"/>
        <end position="267"/>
    </location>
</feature>
<feature type="transmembrane region" description="Helical" evidence="8">
    <location>
        <begin position="184"/>
        <end position="206"/>
    </location>
</feature>
<proteinExistence type="inferred from homology"/>
<comment type="similarity">
    <text evidence="2">Belongs to the EamA transporter family.</text>
</comment>
<dbReference type="PANTHER" id="PTHR42920:SF5">
    <property type="entry name" value="EAMA DOMAIN-CONTAINING PROTEIN"/>
    <property type="match status" value="1"/>
</dbReference>
<comment type="subcellular location">
    <subcellularLocation>
        <location evidence="1">Cell membrane</location>
        <topology evidence="1">Multi-pass membrane protein</topology>
    </subcellularLocation>
</comment>
<keyword evidence="4 8" id="KW-0812">Transmembrane</keyword>
<evidence type="ECO:0000256" key="1">
    <source>
        <dbReference type="ARBA" id="ARBA00004651"/>
    </source>
</evidence>
<gene>
    <name evidence="10" type="ORF">GCM10009819_09200</name>
</gene>
<evidence type="ECO:0000256" key="8">
    <source>
        <dbReference type="SAM" id="Phobius"/>
    </source>
</evidence>
<dbReference type="InterPro" id="IPR037185">
    <property type="entry name" value="EmrE-like"/>
</dbReference>
<reference evidence="10 11" key="1">
    <citation type="journal article" date="2019" name="Int. J. Syst. Evol. Microbiol.">
        <title>The Global Catalogue of Microorganisms (GCM) 10K type strain sequencing project: providing services to taxonomists for standard genome sequencing and annotation.</title>
        <authorList>
            <consortium name="The Broad Institute Genomics Platform"/>
            <consortium name="The Broad Institute Genome Sequencing Center for Infectious Disease"/>
            <person name="Wu L."/>
            <person name="Ma J."/>
        </authorList>
    </citation>
    <scope>NUCLEOTIDE SEQUENCE [LARGE SCALE GENOMIC DNA]</scope>
    <source>
        <strain evidence="10 11">JCM 15672</strain>
    </source>
</reference>
<accession>A0ABN2U3S6</accession>
<organism evidence="10 11">
    <name type="scientific">Agromyces tropicus</name>
    <dbReference type="NCBI Taxonomy" id="555371"/>
    <lineage>
        <taxon>Bacteria</taxon>
        <taxon>Bacillati</taxon>
        <taxon>Actinomycetota</taxon>
        <taxon>Actinomycetes</taxon>
        <taxon>Micrococcales</taxon>
        <taxon>Microbacteriaceae</taxon>
        <taxon>Agromyces</taxon>
    </lineage>
</organism>
<feature type="transmembrane region" description="Helical" evidence="8">
    <location>
        <begin position="154"/>
        <end position="172"/>
    </location>
</feature>
<evidence type="ECO:0000313" key="11">
    <source>
        <dbReference type="Proteomes" id="UP001501196"/>
    </source>
</evidence>
<dbReference type="Proteomes" id="UP001501196">
    <property type="component" value="Unassembled WGS sequence"/>
</dbReference>
<sequence>MHFRSESVGAYRGRMARSGIGGATAVVGGAVSVQVGAAIGATIFPLVGPAGVVALRQAVAAIALLAVSRPRRRDLTWRTVRPAVLLGGVLVVMNVAVYAAIERIGLGPAVTLEFLGPLAVTLIGSHRRIDLVAALLAAGGVALLTGSVPGMDPLGIAFALTAAGAWAAYILLSQRAGRTLPGVQGTAIASTVAAVLTSPILIIALLGLEPGAIALVLGVGAVAGLLSSALPYSIDLMVLRRMPRQRFGVLQSVHPAAAALAGLVVLGQALAPWQVVGLALVTAANVLAVGVGAASERRAGRSRRVRDANRPSGAPAAAS</sequence>
<dbReference type="SUPFAM" id="SSF103481">
    <property type="entry name" value="Multidrug resistance efflux transporter EmrE"/>
    <property type="match status" value="1"/>
</dbReference>
<feature type="compositionally biased region" description="Basic and acidic residues" evidence="7">
    <location>
        <begin position="300"/>
        <end position="309"/>
    </location>
</feature>
<feature type="transmembrane region" description="Helical" evidence="8">
    <location>
        <begin position="20"/>
        <end position="44"/>
    </location>
</feature>
<evidence type="ECO:0000313" key="10">
    <source>
        <dbReference type="EMBL" id="GAA2027890.1"/>
    </source>
</evidence>
<evidence type="ECO:0000256" key="4">
    <source>
        <dbReference type="ARBA" id="ARBA00022692"/>
    </source>
</evidence>
<evidence type="ECO:0000256" key="7">
    <source>
        <dbReference type="SAM" id="MobiDB-lite"/>
    </source>
</evidence>
<dbReference type="PANTHER" id="PTHR42920">
    <property type="entry name" value="OS03G0707200 PROTEIN-RELATED"/>
    <property type="match status" value="1"/>
</dbReference>
<feature type="domain" description="EamA" evidence="9">
    <location>
        <begin position="154"/>
        <end position="287"/>
    </location>
</feature>
<dbReference type="InterPro" id="IPR000620">
    <property type="entry name" value="EamA_dom"/>
</dbReference>
<keyword evidence="6 8" id="KW-0472">Membrane</keyword>
<name>A0ABN2U3S6_9MICO</name>
<evidence type="ECO:0000256" key="6">
    <source>
        <dbReference type="ARBA" id="ARBA00023136"/>
    </source>
</evidence>
<keyword evidence="5 8" id="KW-1133">Transmembrane helix</keyword>
<dbReference type="InterPro" id="IPR051258">
    <property type="entry name" value="Diverse_Substrate_Transporter"/>
</dbReference>
<feature type="transmembrane region" description="Helical" evidence="8">
    <location>
        <begin position="212"/>
        <end position="234"/>
    </location>
</feature>
<evidence type="ECO:0000256" key="5">
    <source>
        <dbReference type="ARBA" id="ARBA00022989"/>
    </source>
</evidence>
<feature type="transmembrane region" description="Helical" evidence="8">
    <location>
        <begin position="106"/>
        <end position="124"/>
    </location>
</feature>
<dbReference type="EMBL" id="BAAAPW010000001">
    <property type="protein sequence ID" value="GAA2027890.1"/>
    <property type="molecule type" value="Genomic_DNA"/>
</dbReference>
<protein>
    <submittedName>
        <fullName evidence="10">EamA family transporter</fullName>
    </submittedName>
</protein>
<keyword evidence="3" id="KW-1003">Cell membrane</keyword>
<evidence type="ECO:0000256" key="2">
    <source>
        <dbReference type="ARBA" id="ARBA00007362"/>
    </source>
</evidence>
<dbReference type="Pfam" id="PF00892">
    <property type="entry name" value="EamA"/>
    <property type="match status" value="1"/>
</dbReference>
<evidence type="ECO:0000259" key="9">
    <source>
        <dbReference type="Pfam" id="PF00892"/>
    </source>
</evidence>
<feature type="transmembrane region" description="Helical" evidence="8">
    <location>
        <begin position="80"/>
        <end position="100"/>
    </location>
</feature>
<comment type="caution">
    <text evidence="10">The sequence shown here is derived from an EMBL/GenBank/DDBJ whole genome shotgun (WGS) entry which is preliminary data.</text>
</comment>
<feature type="transmembrane region" description="Helical" evidence="8">
    <location>
        <begin position="50"/>
        <end position="68"/>
    </location>
</feature>
<evidence type="ECO:0000256" key="3">
    <source>
        <dbReference type="ARBA" id="ARBA00022475"/>
    </source>
</evidence>